<dbReference type="PROSITE" id="PS51892">
    <property type="entry name" value="SUBTILASE"/>
    <property type="match status" value="1"/>
</dbReference>
<dbReference type="InterPro" id="IPR000209">
    <property type="entry name" value="Peptidase_S8/S53_dom"/>
</dbReference>
<dbReference type="PRINTS" id="PR00723">
    <property type="entry name" value="SUBTILISIN"/>
</dbReference>
<dbReference type="SUPFAM" id="SSF52743">
    <property type="entry name" value="Subtilisin-like"/>
    <property type="match status" value="1"/>
</dbReference>
<feature type="domain" description="Inhibitor I9" evidence="9">
    <location>
        <begin position="55"/>
        <end position="160"/>
    </location>
</feature>
<evidence type="ECO:0000256" key="5">
    <source>
        <dbReference type="PROSITE-ProRule" id="PRU01240"/>
    </source>
</evidence>
<evidence type="ECO:0000256" key="1">
    <source>
        <dbReference type="ARBA" id="ARBA00011073"/>
    </source>
</evidence>
<feature type="domain" description="Subtilisin-like protease fibronectin type-III" evidence="10">
    <location>
        <begin position="658"/>
        <end position="749"/>
    </location>
</feature>
<evidence type="ECO:0000259" key="8">
    <source>
        <dbReference type="Pfam" id="PF02225"/>
    </source>
</evidence>
<name>A0ABX8XE85_SHEPU</name>
<keyword evidence="2 5" id="KW-0645">Protease</keyword>
<feature type="signal peptide" evidence="6">
    <location>
        <begin position="1"/>
        <end position="20"/>
    </location>
</feature>
<feature type="domain" description="Peptidase S8/S53" evidence="7">
    <location>
        <begin position="185"/>
        <end position="627"/>
    </location>
</feature>
<dbReference type="InterPro" id="IPR046450">
    <property type="entry name" value="PA_dom_sf"/>
</dbReference>
<evidence type="ECO:0000256" key="3">
    <source>
        <dbReference type="ARBA" id="ARBA00022801"/>
    </source>
</evidence>
<dbReference type="PANTHER" id="PTHR10795">
    <property type="entry name" value="PROPROTEIN CONVERTASE SUBTILISIN/KEXIN"/>
    <property type="match status" value="1"/>
</dbReference>
<dbReference type="InterPro" id="IPR022398">
    <property type="entry name" value="Peptidase_S8_His-AS"/>
</dbReference>
<dbReference type="Pfam" id="PF17963">
    <property type="entry name" value="Big_9"/>
    <property type="match status" value="2"/>
</dbReference>
<dbReference type="PIRSF" id="PIRSF037898">
    <property type="entry name" value="Subtilisin_rel_Sputw3181_3341"/>
    <property type="match status" value="1"/>
</dbReference>
<dbReference type="Pfam" id="PF00082">
    <property type="entry name" value="Peptidase_S8"/>
    <property type="match status" value="1"/>
</dbReference>
<feature type="chain" id="PRO_5045187618" evidence="6">
    <location>
        <begin position="21"/>
        <end position="1292"/>
    </location>
</feature>
<dbReference type="Pfam" id="PF02225">
    <property type="entry name" value="PA"/>
    <property type="match status" value="1"/>
</dbReference>
<dbReference type="Gene3D" id="3.50.30.30">
    <property type="match status" value="1"/>
</dbReference>
<keyword evidence="6" id="KW-0732">Signal</keyword>
<comment type="similarity">
    <text evidence="1 5">Belongs to the peptidase S8 family.</text>
</comment>
<feature type="active site" description="Charge relay system" evidence="5">
    <location>
        <position position="194"/>
    </location>
</feature>
<dbReference type="InterPro" id="IPR041469">
    <property type="entry name" value="Subtilisin-like_FN3"/>
</dbReference>
<dbReference type="InterPro" id="IPR010259">
    <property type="entry name" value="S8pro/Inhibitor_I9"/>
</dbReference>
<evidence type="ECO:0000256" key="4">
    <source>
        <dbReference type="ARBA" id="ARBA00022825"/>
    </source>
</evidence>
<evidence type="ECO:0000313" key="11">
    <source>
        <dbReference type="EMBL" id="QYX73544.1"/>
    </source>
</evidence>
<dbReference type="PROSITE" id="PS00137">
    <property type="entry name" value="SUBTILASE_HIS"/>
    <property type="match status" value="1"/>
</dbReference>
<evidence type="ECO:0000256" key="2">
    <source>
        <dbReference type="ARBA" id="ARBA00022670"/>
    </source>
</evidence>
<dbReference type="Pfam" id="PF05922">
    <property type="entry name" value="Inhibitor_I9"/>
    <property type="match status" value="1"/>
</dbReference>
<evidence type="ECO:0000313" key="12">
    <source>
        <dbReference type="Proteomes" id="UP000827084"/>
    </source>
</evidence>
<gene>
    <name evidence="11" type="ORF">K3G22_03730</name>
</gene>
<feature type="domain" description="PA" evidence="8">
    <location>
        <begin position="422"/>
        <end position="509"/>
    </location>
</feature>
<organism evidence="11 12">
    <name type="scientific">Shewanella putrefaciens</name>
    <name type="common">Pseudomonas putrefaciens</name>
    <dbReference type="NCBI Taxonomy" id="24"/>
    <lineage>
        <taxon>Bacteria</taxon>
        <taxon>Pseudomonadati</taxon>
        <taxon>Pseudomonadota</taxon>
        <taxon>Gammaproteobacteria</taxon>
        <taxon>Alteromonadales</taxon>
        <taxon>Shewanellaceae</taxon>
        <taxon>Shewanella</taxon>
    </lineage>
</organism>
<keyword evidence="4 5" id="KW-0720">Serine protease</keyword>
<dbReference type="Gene3D" id="2.60.40.2810">
    <property type="match status" value="1"/>
</dbReference>
<dbReference type="InterPro" id="IPR020008">
    <property type="entry name" value="GlyGly_CTERM"/>
</dbReference>
<feature type="active site" description="Charge relay system" evidence="5">
    <location>
        <position position="260"/>
    </location>
</feature>
<evidence type="ECO:0000256" key="6">
    <source>
        <dbReference type="SAM" id="SignalP"/>
    </source>
</evidence>
<evidence type="ECO:0000259" key="7">
    <source>
        <dbReference type="Pfam" id="PF00082"/>
    </source>
</evidence>
<protein>
    <submittedName>
        <fullName evidence="11">S8 family serine peptidase</fullName>
    </submittedName>
</protein>
<keyword evidence="12" id="KW-1185">Reference proteome</keyword>
<dbReference type="InterPro" id="IPR023828">
    <property type="entry name" value="Peptidase_S8_Ser-AS"/>
</dbReference>
<dbReference type="EMBL" id="CP080635">
    <property type="protein sequence ID" value="QYX73544.1"/>
    <property type="molecule type" value="Genomic_DNA"/>
</dbReference>
<dbReference type="SUPFAM" id="SSF52025">
    <property type="entry name" value="PA domain"/>
    <property type="match status" value="1"/>
</dbReference>
<dbReference type="GeneID" id="67442339"/>
<dbReference type="InterPro" id="IPR036852">
    <property type="entry name" value="Peptidase_S8/S53_dom_sf"/>
</dbReference>
<proteinExistence type="inferred from homology"/>
<evidence type="ECO:0000259" key="10">
    <source>
        <dbReference type="Pfam" id="PF17766"/>
    </source>
</evidence>
<sequence length="1292" mass="133646">MKTKLSIAISTALLSSAAIANSEFTFKPYSPEMSSHEKYSKPQVAVSNIAAPQRFIVEMESPALAAYQGGIGSFAPTASTKEGQKLNVQSAEVKSYASHLAKEQNNFASALAKTIPNAKVERHFQTLFNGVTVVGQGLSAEKLAKMPGVKSVYPETMYETNMDASHQVINSQAMWEAVSGMENAGKGIKVAIIDGGIRPENPMFADAGFTAPSGNLPSDDYCSTVDASFCNNKLIVARWSQPTFPVCAKEYMSPLGYGGHGTHVAGTAVGNKVSTTFKDIPVELSGVAPAAYLMVYKALYSNLECERGSGSNIMLMEVLEHAVNDGADVINNSWGGGAGGDPASSPYKTMFEAAEAAGVVVVTAAGNDGNGAQTVGCPGCIESGITVANTTTGRYFANSFNAGGEDLLAIPSSDAVLSADITAPIIAAKNLNAENANGCDAFPADSFKDGIALISRGVCNFSLKAANAKAAGAKAVVVYNSVAGAPITMSMPDDPFPALMITKDAGLAIIEAIGDTPTIGTLSATTKRIIAPELADNLNSSSSRGPNGNQNILKPDIAAPGTDILSAYSPDDGGQGLDFNAISGTSMASPHVAGAAALMSQLHPDWSPNDIKTALTSTAKYVDILDDDSVTAANPFDMGAGRMDLDAAAKAVLTFDKPSIASDSCVGPCTFTRTVYNKSDSTTSWSLSASSDSTGITVSPSTLELAAGASATFTVTVDSTFAKYGEWIFGNILINSNEGRQNAHLPLAVLAKESSNASLISTNTTKSDINASDVIPMVATLTNTLFENTVTFTAQAPKGTKLTSKDDVNVTLAGATQNGLQVNEDLGLITWVGSLNLPKMATTKGAQRFPSIIGLGTNPITCRTGCDEVSFSYNVPSFKYNGVSYSRITLSDNGMAIVGGGNTSGSYANKQLPDGANPNNILAPFWSDFDLSDKTVGDTGGGDLAIGVFTDNAGVTWLALEWNKGKLYGDTSGSEYTFSIWIRTGATEEVVFNYIDIPNMPSAVTIGAENIGGTIGTTYHFNGTGGTVTSGDAVTLRNTTAGNVTINYSAKATSLNVGQADVIDTDEETLVSINVLENDIKPDQKVAQASVTGDGMTAKALRVIDVMPKGPLGGVKIVQAPTHGTAVVSTEGHIDYTPSVDFFGTDTLSYTSVDEDGNTGEAAMVTINVHNVNDAPTVAPVGSTGVEGSTVTATANGADIDQDTLTYNWVQTSGTPVTFTNGGGTISFTAPAGAQSLVFTVVASDGELESAPGTATVTVTAKPTPAKKNGGGSLGWLTALLLPLAFIRRRMK</sequence>
<dbReference type="InterPro" id="IPR003137">
    <property type="entry name" value="PA_domain"/>
</dbReference>
<keyword evidence="3 5" id="KW-0378">Hydrolase</keyword>
<dbReference type="InterPro" id="IPR015500">
    <property type="entry name" value="Peptidase_S8_subtilisin-rel"/>
</dbReference>
<dbReference type="Proteomes" id="UP000827084">
    <property type="component" value="Chromosome"/>
</dbReference>
<dbReference type="Gene3D" id="2.60.40.2310">
    <property type="match status" value="1"/>
</dbReference>
<dbReference type="InterPro" id="IPR045051">
    <property type="entry name" value="SBT"/>
</dbReference>
<dbReference type="Gene3D" id="3.40.50.200">
    <property type="entry name" value="Peptidase S8/S53 domain"/>
    <property type="match status" value="1"/>
</dbReference>
<dbReference type="Gene3D" id="2.60.40.3010">
    <property type="match status" value="1"/>
</dbReference>
<dbReference type="NCBIfam" id="TIGR03501">
    <property type="entry name" value="GlyGly_CTERM"/>
    <property type="match status" value="1"/>
</dbReference>
<reference evidence="11 12" key="1">
    <citation type="submission" date="2021-08" db="EMBL/GenBank/DDBJ databases">
        <title>Shewanella putrefaciens YZ-J, complete genome.</title>
        <authorList>
            <person name="Yi Z."/>
        </authorList>
    </citation>
    <scope>NUCLEOTIDE SEQUENCE [LARGE SCALE GENOMIC DNA]</scope>
    <source>
        <strain evidence="11 12">YZ-J</strain>
    </source>
</reference>
<dbReference type="InterPro" id="IPR017312">
    <property type="entry name" value="Subtilisin_Alteromonadales"/>
</dbReference>
<dbReference type="PROSITE" id="PS00138">
    <property type="entry name" value="SUBTILASE_SER"/>
    <property type="match status" value="1"/>
</dbReference>
<evidence type="ECO:0000259" key="9">
    <source>
        <dbReference type="Pfam" id="PF05922"/>
    </source>
</evidence>
<dbReference type="Pfam" id="PF17766">
    <property type="entry name" value="fn3_6"/>
    <property type="match status" value="1"/>
</dbReference>
<accession>A0ABX8XE85</accession>
<dbReference type="RefSeq" id="WP_025007845.1">
    <property type="nucleotide sequence ID" value="NZ_BMPK01000004.1"/>
</dbReference>
<feature type="active site" description="Charge relay system" evidence="5">
    <location>
        <position position="586"/>
    </location>
</feature>